<keyword evidence="1" id="KW-0812">Transmembrane</keyword>
<keyword evidence="2" id="KW-1185">Reference proteome</keyword>
<dbReference type="GO" id="GO:0030286">
    <property type="term" value="C:dynein complex"/>
    <property type="evidence" value="ECO:0007669"/>
    <property type="project" value="InterPro"/>
</dbReference>
<feature type="transmembrane region" description="Helical" evidence="1">
    <location>
        <begin position="71"/>
        <end position="91"/>
    </location>
</feature>
<dbReference type="WBParaSite" id="SRDH1_34490.3">
    <property type="protein sequence ID" value="SRDH1_34490.3"/>
    <property type="gene ID" value="SRDH1_34490"/>
</dbReference>
<proteinExistence type="predicted"/>
<keyword evidence="1" id="KW-1133">Transmembrane helix</keyword>
<sequence>MKRFRIHEKSIQIKKVTMDEKMQMDVISTVVAALHMYGNEYTQMKKFIESKLNKLYLPTWHYITGYDVDRLVSIFIVFMYFLIILRISFCLNL</sequence>
<evidence type="ECO:0000313" key="3">
    <source>
        <dbReference type="WBParaSite" id="SRDH1_34490.3"/>
    </source>
</evidence>
<dbReference type="Pfam" id="PF01221">
    <property type="entry name" value="Dynein_light"/>
    <property type="match status" value="1"/>
</dbReference>
<dbReference type="InterPro" id="IPR037177">
    <property type="entry name" value="DLC_sf"/>
</dbReference>
<accession>A0AA85F502</accession>
<reference evidence="3" key="2">
    <citation type="submission" date="2023-11" db="UniProtKB">
        <authorList>
            <consortium name="WormBaseParasite"/>
        </authorList>
    </citation>
    <scope>IDENTIFICATION</scope>
</reference>
<reference evidence="2" key="1">
    <citation type="submission" date="2022-06" db="EMBL/GenBank/DDBJ databases">
        <authorList>
            <person name="Berger JAMES D."/>
            <person name="Berger JAMES D."/>
        </authorList>
    </citation>
    <scope>NUCLEOTIDE SEQUENCE [LARGE SCALE GENOMIC DNA]</scope>
</reference>
<protein>
    <recommendedName>
        <fullName evidence="4">Dynein light chain</fullName>
    </recommendedName>
</protein>
<dbReference type="Gene3D" id="3.30.740.10">
    <property type="entry name" value="Protein Inhibitor Of Neuronal Nitric Oxide Synthase"/>
    <property type="match status" value="1"/>
</dbReference>
<evidence type="ECO:0008006" key="4">
    <source>
        <dbReference type="Google" id="ProtNLM"/>
    </source>
</evidence>
<dbReference type="SUPFAM" id="SSF54648">
    <property type="entry name" value="DLC"/>
    <property type="match status" value="1"/>
</dbReference>
<organism evidence="2 3">
    <name type="scientific">Schistosoma rodhaini</name>
    <dbReference type="NCBI Taxonomy" id="6188"/>
    <lineage>
        <taxon>Eukaryota</taxon>
        <taxon>Metazoa</taxon>
        <taxon>Spiralia</taxon>
        <taxon>Lophotrochozoa</taxon>
        <taxon>Platyhelminthes</taxon>
        <taxon>Trematoda</taxon>
        <taxon>Digenea</taxon>
        <taxon>Strigeidida</taxon>
        <taxon>Schistosomatoidea</taxon>
        <taxon>Schistosomatidae</taxon>
        <taxon>Schistosoma</taxon>
    </lineage>
</organism>
<dbReference type="GO" id="GO:0007017">
    <property type="term" value="P:microtubule-based process"/>
    <property type="evidence" value="ECO:0007669"/>
    <property type="project" value="InterPro"/>
</dbReference>
<dbReference type="InterPro" id="IPR001372">
    <property type="entry name" value="Dynein_light_chain_typ-1/2"/>
</dbReference>
<dbReference type="Proteomes" id="UP000050792">
    <property type="component" value="Unassembled WGS sequence"/>
</dbReference>
<dbReference type="AlphaFoldDB" id="A0AA85F502"/>
<keyword evidence="1" id="KW-0472">Membrane</keyword>
<evidence type="ECO:0000313" key="2">
    <source>
        <dbReference type="Proteomes" id="UP000050792"/>
    </source>
</evidence>
<name>A0AA85F502_9TREM</name>
<evidence type="ECO:0000256" key="1">
    <source>
        <dbReference type="SAM" id="Phobius"/>
    </source>
</evidence>